<name>A0A380P9G1_STRGR</name>
<dbReference type="RefSeq" id="WP_246332369.1">
    <property type="nucleotide sequence ID" value="NZ_UHID01000008.1"/>
</dbReference>
<evidence type="ECO:0000313" key="1">
    <source>
        <dbReference type="EMBL" id="SUP61850.1"/>
    </source>
</evidence>
<evidence type="ECO:0000313" key="2">
    <source>
        <dbReference type="Proteomes" id="UP000254150"/>
    </source>
</evidence>
<reference evidence="1 2" key="1">
    <citation type="submission" date="2018-06" db="EMBL/GenBank/DDBJ databases">
        <authorList>
            <consortium name="Pathogen Informatics"/>
            <person name="Doyle S."/>
        </authorList>
    </citation>
    <scope>NUCLEOTIDE SEQUENCE [LARGE SCALE GENOMIC DNA]</scope>
    <source>
        <strain evidence="1 2">NCTC7807</strain>
    </source>
</reference>
<sequence length="161" mass="17954">MAQSYAVLRETCGHGETDAYAASGFPSAWTHVERARAHHRDEIRRLKTAVFVHLDHPHARQALQVVRWRRDLGMGKPTIEPIHLVRSPPPGAVSGSALAAWIRGRRRTDNQSHHVRDRTFHEDASHIRPVTCPASWPACATWPSVLTTPPETTSGLSRPSD</sequence>
<protein>
    <submittedName>
        <fullName evidence="1">Transposase</fullName>
    </submittedName>
</protein>
<organism evidence="1 2">
    <name type="scientific">Streptomyces griseus</name>
    <dbReference type="NCBI Taxonomy" id="1911"/>
    <lineage>
        <taxon>Bacteria</taxon>
        <taxon>Bacillati</taxon>
        <taxon>Actinomycetota</taxon>
        <taxon>Actinomycetes</taxon>
        <taxon>Kitasatosporales</taxon>
        <taxon>Streptomycetaceae</taxon>
        <taxon>Streptomyces</taxon>
    </lineage>
</organism>
<accession>A0A380P9G1</accession>
<dbReference type="AlphaFoldDB" id="A0A380P9G1"/>
<proteinExistence type="predicted"/>
<dbReference type="Proteomes" id="UP000254150">
    <property type="component" value="Unassembled WGS sequence"/>
</dbReference>
<dbReference type="EMBL" id="UHID01000008">
    <property type="protein sequence ID" value="SUP61850.1"/>
    <property type="molecule type" value="Genomic_DNA"/>
</dbReference>
<gene>
    <name evidence="1" type="ORF">NCTC7807_05008</name>
</gene>